<feature type="transmembrane region" description="Helical" evidence="6">
    <location>
        <begin position="220"/>
        <end position="240"/>
    </location>
</feature>
<keyword evidence="9" id="KW-1185">Reference proteome</keyword>
<feature type="transmembrane region" description="Helical" evidence="6">
    <location>
        <begin position="153"/>
        <end position="177"/>
    </location>
</feature>
<evidence type="ECO:0000256" key="1">
    <source>
        <dbReference type="ARBA" id="ARBA00004141"/>
    </source>
</evidence>
<evidence type="ECO:0000256" key="5">
    <source>
        <dbReference type="SAM" id="MobiDB-lite"/>
    </source>
</evidence>
<dbReference type="Gene3D" id="1.20.1720.10">
    <property type="entry name" value="Multidrug resistance protein D"/>
    <property type="match status" value="1"/>
</dbReference>
<feature type="transmembrane region" description="Helical" evidence="6">
    <location>
        <begin position="287"/>
        <end position="309"/>
    </location>
</feature>
<keyword evidence="2 6" id="KW-0812">Transmembrane</keyword>
<feature type="transmembrane region" description="Helical" evidence="6">
    <location>
        <begin position="97"/>
        <end position="116"/>
    </location>
</feature>
<dbReference type="PROSITE" id="PS50850">
    <property type="entry name" value="MFS"/>
    <property type="match status" value="1"/>
</dbReference>
<feature type="transmembrane region" description="Helical" evidence="6">
    <location>
        <begin position="535"/>
        <end position="554"/>
    </location>
</feature>
<dbReference type="GO" id="GO:0000329">
    <property type="term" value="C:fungal-type vacuole membrane"/>
    <property type="evidence" value="ECO:0007669"/>
    <property type="project" value="TreeGrafter"/>
</dbReference>
<gene>
    <name evidence="8" type="ORF">A1O9_09730</name>
</gene>
<dbReference type="OrthoDB" id="419537at2759"/>
<feature type="transmembrane region" description="Helical" evidence="6">
    <location>
        <begin position="261"/>
        <end position="281"/>
    </location>
</feature>
<feature type="transmembrane region" description="Helical" evidence="6">
    <location>
        <begin position="455"/>
        <end position="479"/>
    </location>
</feature>
<feature type="transmembrane region" description="Helical" evidence="6">
    <location>
        <begin position="365"/>
        <end position="386"/>
    </location>
</feature>
<feature type="transmembrane region" description="Helical" evidence="6">
    <location>
        <begin position="62"/>
        <end position="85"/>
    </location>
</feature>
<evidence type="ECO:0000256" key="4">
    <source>
        <dbReference type="ARBA" id="ARBA00023136"/>
    </source>
</evidence>
<evidence type="ECO:0000256" key="3">
    <source>
        <dbReference type="ARBA" id="ARBA00022989"/>
    </source>
</evidence>
<dbReference type="RefSeq" id="XP_013256525.1">
    <property type="nucleotide sequence ID" value="XM_013401071.1"/>
</dbReference>
<feature type="domain" description="Major facilitator superfamily (MFS) profile" evidence="7">
    <location>
        <begin position="63"/>
        <end position="559"/>
    </location>
</feature>
<dbReference type="FunFam" id="1.20.1720.10:FF:000024">
    <property type="entry name" value="MFS multidrug transporter, putative"/>
    <property type="match status" value="1"/>
</dbReference>
<organism evidence="8 9">
    <name type="scientific">Exophiala aquamarina CBS 119918</name>
    <dbReference type="NCBI Taxonomy" id="1182545"/>
    <lineage>
        <taxon>Eukaryota</taxon>
        <taxon>Fungi</taxon>
        <taxon>Dikarya</taxon>
        <taxon>Ascomycota</taxon>
        <taxon>Pezizomycotina</taxon>
        <taxon>Eurotiomycetes</taxon>
        <taxon>Chaetothyriomycetidae</taxon>
        <taxon>Chaetothyriales</taxon>
        <taxon>Herpotrichiellaceae</taxon>
        <taxon>Exophiala</taxon>
    </lineage>
</organism>
<dbReference type="GO" id="GO:0015174">
    <property type="term" value="F:basic amino acid transmembrane transporter activity"/>
    <property type="evidence" value="ECO:0007669"/>
    <property type="project" value="TreeGrafter"/>
</dbReference>
<feature type="region of interest" description="Disordered" evidence="5">
    <location>
        <begin position="563"/>
        <end position="588"/>
    </location>
</feature>
<dbReference type="PANTHER" id="PTHR23501:SF67">
    <property type="entry name" value="MFS MULTIDRUG EFFLUX TRANSPORTER (EUROFUNG)"/>
    <property type="match status" value="1"/>
</dbReference>
<keyword evidence="4 6" id="KW-0472">Membrane</keyword>
<feature type="transmembrane region" description="Helical" evidence="6">
    <location>
        <begin position="398"/>
        <end position="419"/>
    </location>
</feature>
<dbReference type="InterPro" id="IPR020846">
    <property type="entry name" value="MFS_dom"/>
</dbReference>
<feature type="compositionally biased region" description="Acidic residues" evidence="5">
    <location>
        <begin position="615"/>
        <end position="627"/>
    </location>
</feature>
<feature type="transmembrane region" description="Helical" evidence="6">
    <location>
        <begin position="128"/>
        <end position="147"/>
    </location>
</feature>
<evidence type="ECO:0000256" key="6">
    <source>
        <dbReference type="SAM" id="Phobius"/>
    </source>
</evidence>
<dbReference type="InterPro" id="IPR036259">
    <property type="entry name" value="MFS_trans_sf"/>
</dbReference>
<protein>
    <recommendedName>
        <fullName evidence="7">Major facilitator superfamily (MFS) profile domain-containing protein</fullName>
    </recommendedName>
</protein>
<name>A0A072PEF2_9EURO</name>
<dbReference type="Pfam" id="PF07690">
    <property type="entry name" value="MFS_1"/>
    <property type="match status" value="1"/>
</dbReference>
<dbReference type="Proteomes" id="UP000027920">
    <property type="component" value="Unassembled WGS sequence"/>
</dbReference>
<feature type="compositionally biased region" description="Polar residues" evidence="5">
    <location>
        <begin position="26"/>
        <end position="41"/>
    </location>
</feature>
<feature type="transmembrane region" description="Helical" evidence="6">
    <location>
        <begin position="425"/>
        <end position="448"/>
    </location>
</feature>
<accession>A0A072PEF2</accession>
<dbReference type="InterPro" id="IPR011701">
    <property type="entry name" value="MFS"/>
</dbReference>
<evidence type="ECO:0000256" key="2">
    <source>
        <dbReference type="ARBA" id="ARBA00022692"/>
    </source>
</evidence>
<dbReference type="VEuPathDB" id="FungiDB:A1O9_09730"/>
<comment type="caution">
    <text evidence="8">The sequence shown here is derived from an EMBL/GenBank/DDBJ whole genome shotgun (WGS) entry which is preliminary data.</text>
</comment>
<dbReference type="SUPFAM" id="SSF103473">
    <property type="entry name" value="MFS general substrate transporter"/>
    <property type="match status" value="1"/>
</dbReference>
<dbReference type="HOGENOM" id="CLU_000960_22_3_1"/>
<sequence>MSPSHAGRDSSPANHGIHSPRERQMTETTTLLSKQSPQTPTSDEKNSPVHYRGPINGTRFKFLLVSILFGSMIAFFDSTLMASAHPVITSHFHASNAASWFSTVFFLTSTVFQPLYGRISDTIGRKSVYMFAIFMFFASTAWCGAAPDLGSFIAARAVCGLGAGGVMSMGGILVSDIVKIEYRGIYQSYFNMSYGLGTGLGAALGGWLCDRFGWRMAFYSQLPFIILFAILAAASCPSGLGPNLAENSGKTLRQTFSSFDTYGAMCLTATTTCLILGVNLGGNVFTWSHPLVITSLVLFLVAALSLYFIERKAEYPMLPIPLLSTNPNGSLMWSNFFGAIVINTVLFNIPLYLQAVRQTSPTTSGLYLLAPLAGVSITAIFVGYYITITRNMKAPMTLGTIVVFLGSILTTTCLSPEIPTWAIPVLIPFCSIGQGFFFPPTSIAVLALNPQDEQAVVTTTLGLLRSLGAILGVAISSWVMQNSLILFLQEYVTSADPAQKAWIIKIVRESIAAIRDLDPKHKRQVIAAYSASLRMTFLMCIGVSFVSIVLIWPLKVPRLQSHDKGRNGAFDGQDEARGDEQEAGPVRPLSLLDARDQVAVEYEDDGDLLDAIDEEDEEAGDEGDDPEAQLSRTGRLNDDDEIGSNSGAIISRTTTRSMSRASNSLAGSLPRAGSLRRQRSRRASFDLNWR</sequence>
<feature type="transmembrane region" description="Helical" evidence="6">
    <location>
        <begin position="330"/>
        <end position="353"/>
    </location>
</feature>
<dbReference type="EMBL" id="AMGV01000011">
    <property type="protein sequence ID" value="KEF53935.1"/>
    <property type="molecule type" value="Genomic_DNA"/>
</dbReference>
<evidence type="ECO:0000313" key="8">
    <source>
        <dbReference type="EMBL" id="KEF53935.1"/>
    </source>
</evidence>
<feature type="region of interest" description="Disordered" evidence="5">
    <location>
        <begin position="1"/>
        <end position="50"/>
    </location>
</feature>
<keyword evidence="3 6" id="KW-1133">Transmembrane helix</keyword>
<evidence type="ECO:0000259" key="7">
    <source>
        <dbReference type="PROSITE" id="PS50850"/>
    </source>
</evidence>
<dbReference type="PANTHER" id="PTHR23501">
    <property type="entry name" value="MAJOR FACILITATOR SUPERFAMILY"/>
    <property type="match status" value="1"/>
</dbReference>
<comment type="subcellular location">
    <subcellularLocation>
        <location evidence="1">Membrane</location>
        <topology evidence="1">Multi-pass membrane protein</topology>
    </subcellularLocation>
</comment>
<feature type="compositionally biased region" description="Low complexity" evidence="5">
    <location>
        <begin position="651"/>
        <end position="664"/>
    </location>
</feature>
<reference evidence="8 9" key="1">
    <citation type="submission" date="2013-03" db="EMBL/GenBank/DDBJ databases">
        <title>The Genome Sequence of Exophiala aquamarina CBS 119918.</title>
        <authorList>
            <consortium name="The Broad Institute Genomics Platform"/>
            <person name="Cuomo C."/>
            <person name="de Hoog S."/>
            <person name="Gorbushina A."/>
            <person name="Walker B."/>
            <person name="Young S.K."/>
            <person name="Zeng Q."/>
            <person name="Gargeya S."/>
            <person name="Fitzgerald M."/>
            <person name="Haas B."/>
            <person name="Abouelleil A."/>
            <person name="Allen A.W."/>
            <person name="Alvarado L."/>
            <person name="Arachchi H.M."/>
            <person name="Berlin A.M."/>
            <person name="Chapman S.B."/>
            <person name="Gainer-Dewar J."/>
            <person name="Goldberg J."/>
            <person name="Griggs A."/>
            <person name="Gujja S."/>
            <person name="Hansen M."/>
            <person name="Howarth C."/>
            <person name="Imamovic A."/>
            <person name="Ireland A."/>
            <person name="Larimer J."/>
            <person name="McCowan C."/>
            <person name="Murphy C."/>
            <person name="Pearson M."/>
            <person name="Poon T.W."/>
            <person name="Priest M."/>
            <person name="Roberts A."/>
            <person name="Saif S."/>
            <person name="Shea T."/>
            <person name="Sisk P."/>
            <person name="Sykes S."/>
            <person name="Wortman J."/>
            <person name="Nusbaum C."/>
            <person name="Birren B."/>
        </authorList>
    </citation>
    <scope>NUCLEOTIDE SEQUENCE [LARGE SCALE GENOMIC DNA]</scope>
    <source>
        <strain evidence="8 9">CBS 119918</strain>
    </source>
</reference>
<proteinExistence type="predicted"/>
<dbReference type="GeneID" id="25284638"/>
<dbReference type="AlphaFoldDB" id="A0A072PEF2"/>
<feature type="region of interest" description="Disordered" evidence="5">
    <location>
        <begin position="615"/>
        <end position="690"/>
    </location>
</feature>
<dbReference type="Gene3D" id="1.20.1250.20">
    <property type="entry name" value="MFS general substrate transporter like domains"/>
    <property type="match status" value="1"/>
</dbReference>
<evidence type="ECO:0000313" key="9">
    <source>
        <dbReference type="Proteomes" id="UP000027920"/>
    </source>
</evidence>